<dbReference type="InterPro" id="IPR050136">
    <property type="entry name" value="FA_oxidation_alpha_subunit"/>
</dbReference>
<dbReference type="CDD" id="cd06558">
    <property type="entry name" value="crotonase-like"/>
    <property type="match status" value="1"/>
</dbReference>
<keyword evidence="5" id="KW-0560">Oxidoreductase</keyword>
<evidence type="ECO:0000259" key="11">
    <source>
        <dbReference type="Pfam" id="PF00725"/>
    </source>
</evidence>
<dbReference type="FunFam" id="3.40.50.720:FF:000009">
    <property type="entry name" value="Fatty oxidation complex, alpha subunit"/>
    <property type="match status" value="1"/>
</dbReference>
<feature type="domain" description="3-hydroxyacyl-CoA dehydrogenase NAD binding" evidence="12">
    <location>
        <begin position="319"/>
        <end position="497"/>
    </location>
</feature>
<feature type="domain" description="3-hydroxyacyl-CoA dehydrogenase C-terminal" evidence="11">
    <location>
        <begin position="500"/>
        <end position="599"/>
    </location>
</feature>
<dbReference type="PANTHER" id="PTHR43612">
    <property type="entry name" value="TRIFUNCTIONAL ENZYME SUBUNIT ALPHA"/>
    <property type="match status" value="1"/>
</dbReference>
<evidence type="ECO:0000313" key="14">
    <source>
        <dbReference type="Proteomes" id="UP000235005"/>
    </source>
</evidence>
<dbReference type="Proteomes" id="UP000235005">
    <property type="component" value="Unassembled WGS sequence"/>
</dbReference>
<evidence type="ECO:0000256" key="5">
    <source>
        <dbReference type="ARBA" id="ARBA00023002"/>
    </source>
</evidence>
<dbReference type="AlphaFoldDB" id="A0A2N5WZQ6"/>
<dbReference type="InterPro" id="IPR036291">
    <property type="entry name" value="NAD(P)-bd_dom_sf"/>
</dbReference>
<dbReference type="GO" id="GO:0004300">
    <property type="term" value="F:enoyl-CoA hydratase activity"/>
    <property type="evidence" value="ECO:0007669"/>
    <property type="project" value="TreeGrafter"/>
</dbReference>
<dbReference type="SUPFAM" id="SSF51735">
    <property type="entry name" value="NAD(P)-binding Rossmann-fold domains"/>
    <property type="match status" value="1"/>
</dbReference>
<dbReference type="Gene3D" id="3.90.226.10">
    <property type="entry name" value="2-enoyl-CoA Hydratase, Chain A, domain 1"/>
    <property type="match status" value="1"/>
</dbReference>
<dbReference type="RefSeq" id="WP_076000149.1">
    <property type="nucleotide sequence ID" value="NZ_PKUS01000025.1"/>
</dbReference>
<dbReference type="UniPathway" id="UPA00659"/>
<evidence type="ECO:0000256" key="1">
    <source>
        <dbReference type="ARBA" id="ARBA00005005"/>
    </source>
</evidence>
<keyword evidence="8" id="KW-0456">Lyase</keyword>
<keyword evidence="14" id="KW-1185">Reference proteome</keyword>
<keyword evidence="7" id="KW-0443">Lipid metabolism</keyword>
<comment type="catalytic activity">
    <reaction evidence="10">
        <text>a (3S)-3-hydroxyacyl-CoA + NAD(+) = a 3-oxoacyl-CoA + NADH + H(+)</text>
        <dbReference type="Rhea" id="RHEA:22432"/>
        <dbReference type="ChEBI" id="CHEBI:15378"/>
        <dbReference type="ChEBI" id="CHEBI:57318"/>
        <dbReference type="ChEBI" id="CHEBI:57540"/>
        <dbReference type="ChEBI" id="CHEBI:57945"/>
        <dbReference type="ChEBI" id="CHEBI:90726"/>
        <dbReference type="EC" id="1.1.1.35"/>
    </reaction>
</comment>
<dbReference type="InterPro" id="IPR001753">
    <property type="entry name" value="Enoyl-CoA_hydra/iso"/>
</dbReference>
<dbReference type="Gene3D" id="1.10.1040.50">
    <property type="match status" value="1"/>
</dbReference>
<evidence type="ECO:0000256" key="9">
    <source>
        <dbReference type="ARBA" id="ARBA00023268"/>
    </source>
</evidence>
<evidence type="ECO:0000256" key="4">
    <source>
        <dbReference type="ARBA" id="ARBA00022963"/>
    </source>
</evidence>
<keyword evidence="6" id="KW-0520">NAD</keyword>
<dbReference type="Pfam" id="PF02737">
    <property type="entry name" value="3HCDH_N"/>
    <property type="match status" value="1"/>
</dbReference>
<evidence type="ECO:0000256" key="2">
    <source>
        <dbReference type="ARBA" id="ARBA00007005"/>
    </source>
</evidence>
<evidence type="ECO:0000256" key="6">
    <source>
        <dbReference type="ARBA" id="ARBA00023027"/>
    </source>
</evidence>
<comment type="pathway">
    <text evidence="1">Lipid metabolism; fatty acid beta-oxidation.</text>
</comment>
<evidence type="ECO:0000259" key="12">
    <source>
        <dbReference type="Pfam" id="PF02737"/>
    </source>
</evidence>
<dbReference type="InterPro" id="IPR006108">
    <property type="entry name" value="3HC_DH_C"/>
</dbReference>
<comment type="similarity">
    <text evidence="2">In the central section; belongs to the 3-hydroxyacyl-CoA dehydrogenase family.</text>
</comment>
<dbReference type="PANTHER" id="PTHR43612:SF3">
    <property type="entry name" value="TRIFUNCTIONAL ENZYME SUBUNIT ALPHA, MITOCHONDRIAL"/>
    <property type="match status" value="1"/>
</dbReference>
<comment type="caution">
    <text evidence="13">The sequence shown here is derived from an EMBL/GenBank/DDBJ whole genome shotgun (WGS) entry which is preliminary data.</text>
</comment>
<dbReference type="Gene3D" id="3.40.50.720">
    <property type="entry name" value="NAD(P)-binding Rossmann-like Domain"/>
    <property type="match status" value="1"/>
</dbReference>
<dbReference type="Pfam" id="PF00725">
    <property type="entry name" value="3HCDH"/>
    <property type="match status" value="1"/>
</dbReference>
<dbReference type="SUPFAM" id="SSF52096">
    <property type="entry name" value="ClpP/crotonase"/>
    <property type="match status" value="1"/>
</dbReference>
<dbReference type="GO" id="GO:0070403">
    <property type="term" value="F:NAD+ binding"/>
    <property type="evidence" value="ECO:0007669"/>
    <property type="project" value="InterPro"/>
</dbReference>
<dbReference type="InterPro" id="IPR029045">
    <property type="entry name" value="ClpP/crotonase-like_dom_sf"/>
</dbReference>
<gene>
    <name evidence="13" type="ORF">C0039_16100</name>
</gene>
<organism evidence="13 14">
    <name type="scientific">Pseudohalioglobus lutimaris</name>
    <dbReference type="NCBI Taxonomy" id="1737061"/>
    <lineage>
        <taxon>Bacteria</taxon>
        <taxon>Pseudomonadati</taxon>
        <taxon>Pseudomonadota</taxon>
        <taxon>Gammaproteobacteria</taxon>
        <taxon>Cellvibrionales</taxon>
        <taxon>Halieaceae</taxon>
        <taxon>Pseudohalioglobus</taxon>
    </lineage>
</organism>
<keyword evidence="4" id="KW-0442">Lipid degradation</keyword>
<keyword evidence="9" id="KW-0511">Multifunctional enzyme</keyword>
<evidence type="ECO:0000256" key="10">
    <source>
        <dbReference type="ARBA" id="ARBA00049556"/>
    </source>
</evidence>
<name>A0A2N5WZQ6_9GAMM</name>
<evidence type="ECO:0000313" key="13">
    <source>
        <dbReference type="EMBL" id="PLW67717.1"/>
    </source>
</evidence>
<dbReference type="Pfam" id="PF00378">
    <property type="entry name" value="ECH_1"/>
    <property type="match status" value="1"/>
</dbReference>
<sequence>MSGFNYDKDADGIVTVTMDMDGPVNSMNEEYRECMAQTVQKLQQEEGLTGVVLASAKKVFFAGGNLHELLATTEEDIPGFMEIMHRTKGELRALEKLPVPVVAAINGAALGGGFEICLSCNHRIAWNDRSVQLGLPEVSLGLLPGGGGVVRMVNLLGLQTALPYLLEGTRVTPEKALAAGMIHETVDTAEELVPRAKAWILENKDNEAAAVQPWDVKGFKIPGGSASHPANAQLISVAPAMLYQKTRDLLPAPTKILDCAIEAARLDLDTALVVESRGLAHLVVTPQAKNQISTFFFGMNKVNGGASRPQDVEPQQTKKVGILGAGMMGQGIAYVSAMAGIEVVLKDISQEAADKGKAYSEKLLAKRVERGRMDQAKMDGILGLIKPTADAADLQGCDLVIEAVFENMELKHQITKEMQGYMAEGGIWGSNTSTLPITQLAEAADNPENFIGIHFFSPVDKMPLVEIICGEQTSDVALAKAFDYTRQIRKTPIVVNDSLGFFTSRTFGTYLDEGMQLLNEGVHPAEIDNLGKGIGMPVGPLQVHDEVSLELTKKAGATHAELGVLDQWGDGSVGRGIIATMVDEHHRGGRFHGGGFYDYAEDGSRSIWPQLLDLYYKPEVDVPQRDIKDRLLFRQVIEALRCLEGGVLRSVQDGNIGSIMGIGAPVWTGGFIQFVNTYGLQRFIDRCDELATTYGERFKAPAIVGEKLAAGAQFD</sequence>
<dbReference type="GO" id="GO:0016509">
    <property type="term" value="F:long-chain (3S)-3-hydroxyacyl-CoA dehydrogenase (NAD+) activity"/>
    <property type="evidence" value="ECO:0007669"/>
    <property type="project" value="TreeGrafter"/>
</dbReference>
<dbReference type="EMBL" id="PKUS01000025">
    <property type="protein sequence ID" value="PLW67717.1"/>
    <property type="molecule type" value="Genomic_DNA"/>
</dbReference>
<evidence type="ECO:0000256" key="8">
    <source>
        <dbReference type="ARBA" id="ARBA00023239"/>
    </source>
</evidence>
<accession>A0A2N5WZQ6</accession>
<dbReference type="GO" id="GO:0006635">
    <property type="term" value="P:fatty acid beta-oxidation"/>
    <property type="evidence" value="ECO:0007669"/>
    <property type="project" value="UniProtKB-UniPathway"/>
</dbReference>
<dbReference type="InterPro" id="IPR008927">
    <property type="entry name" value="6-PGluconate_DH-like_C_sf"/>
</dbReference>
<protein>
    <submittedName>
        <fullName evidence="13">3-hydroxyacyl-CoA dehydrogenase</fullName>
    </submittedName>
</protein>
<evidence type="ECO:0000256" key="7">
    <source>
        <dbReference type="ARBA" id="ARBA00023098"/>
    </source>
</evidence>
<dbReference type="SUPFAM" id="SSF48179">
    <property type="entry name" value="6-phosphogluconate dehydrogenase C-terminal domain-like"/>
    <property type="match status" value="2"/>
</dbReference>
<reference evidence="13 14" key="1">
    <citation type="submission" date="2018-01" db="EMBL/GenBank/DDBJ databases">
        <title>The draft genome sequence of Halioglobus lutimaris HF004.</title>
        <authorList>
            <person name="Du Z.-J."/>
            <person name="Shi M.-J."/>
        </authorList>
    </citation>
    <scope>NUCLEOTIDE SEQUENCE [LARGE SCALE GENOMIC DNA]</scope>
    <source>
        <strain evidence="13 14">HF004</strain>
    </source>
</reference>
<dbReference type="OrthoDB" id="5389341at2"/>
<keyword evidence="3" id="KW-0276">Fatty acid metabolism</keyword>
<proteinExistence type="inferred from homology"/>
<dbReference type="InterPro" id="IPR006176">
    <property type="entry name" value="3-OHacyl-CoA_DH_NAD-bd"/>
</dbReference>
<evidence type="ECO:0000256" key="3">
    <source>
        <dbReference type="ARBA" id="ARBA00022832"/>
    </source>
</evidence>